<dbReference type="AlphaFoldDB" id="A0A4Y3V9E6"/>
<gene>
    <name evidence="1" type="ORF">SSP24_12520</name>
</gene>
<dbReference type="Proteomes" id="UP000317881">
    <property type="component" value="Unassembled WGS sequence"/>
</dbReference>
<accession>A0A4Y3V9E6</accession>
<evidence type="ECO:0008006" key="3">
    <source>
        <dbReference type="Google" id="ProtNLM"/>
    </source>
</evidence>
<name>A0A4Y3V9E6_9ACTN</name>
<evidence type="ECO:0000313" key="2">
    <source>
        <dbReference type="Proteomes" id="UP000317881"/>
    </source>
</evidence>
<dbReference type="NCBIfam" id="TIGR04222">
    <property type="entry name" value="near_uncomplex"/>
    <property type="match status" value="1"/>
</dbReference>
<dbReference type="InterPro" id="IPR026467">
    <property type="entry name" value="Ser/Gly_Cys_C_dom"/>
</dbReference>
<keyword evidence="2" id="KW-1185">Reference proteome</keyword>
<organism evidence="1 2">
    <name type="scientific">Streptomyces spinoverrucosus</name>
    <dbReference type="NCBI Taxonomy" id="284043"/>
    <lineage>
        <taxon>Bacteria</taxon>
        <taxon>Bacillati</taxon>
        <taxon>Actinomycetota</taxon>
        <taxon>Actinomycetes</taxon>
        <taxon>Kitasatosporales</taxon>
        <taxon>Streptomycetaceae</taxon>
        <taxon>Streptomyces</taxon>
    </lineage>
</organism>
<evidence type="ECO:0000313" key="1">
    <source>
        <dbReference type="EMBL" id="GEC03597.1"/>
    </source>
</evidence>
<dbReference type="EMBL" id="BJND01000007">
    <property type="protein sequence ID" value="GEC03597.1"/>
    <property type="molecule type" value="Genomic_DNA"/>
</dbReference>
<proteinExistence type="predicted"/>
<sequence>MTVMSDETTATGWPEPHEIAFLRGGPRAAIRVAVLGLHLRGLVEAGKPGTLRKAAAFPAPDHPLEKAVRVGLYRPAGIRELPSRSAVRLALARMRRRLIAAGLLRPALPGPTRTARRHLAALRSRHPLPTGPDGLTDEEMLYAVALHGDRALMALVPHFTRASGLTGRGALADQGRFPFGRGNDLRRTFGAEEETGQHGDGTSGGHHYGGGGYGCGGGGGGGGGGD</sequence>
<comment type="caution">
    <text evidence="1">The sequence shown here is derived from an EMBL/GenBank/DDBJ whole genome shotgun (WGS) entry which is preliminary data.</text>
</comment>
<reference evidence="1 2" key="1">
    <citation type="submission" date="2019-06" db="EMBL/GenBank/DDBJ databases">
        <title>Whole genome shotgun sequence of Streptomyces spinoverrucosus NBRC 14228.</title>
        <authorList>
            <person name="Hosoyama A."/>
            <person name="Uohara A."/>
            <person name="Ohji S."/>
            <person name="Ichikawa N."/>
        </authorList>
    </citation>
    <scope>NUCLEOTIDE SEQUENCE [LARGE SCALE GENOMIC DNA]</scope>
    <source>
        <strain evidence="1 2">NBRC 14228</strain>
    </source>
</reference>
<protein>
    <recommendedName>
        <fullName evidence="3">TIGR04222 domain-containing membrane protein</fullName>
    </recommendedName>
</protein>